<organism evidence="1 2">
    <name type="scientific">Azohydromonas lata</name>
    <dbReference type="NCBI Taxonomy" id="45677"/>
    <lineage>
        <taxon>Bacteria</taxon>
        <taxon>Pseudomonadati</taxon>
        <taxon>Pseudomonadota</taxon>
        <taxon>Betaproteobacteria</taxon>
        <taxon>Burkholderiales</taxon>
        <taxon>Sphaerotilaceae</taxon>
        <taxon>Azohydromonas</taxon>
    </lineage>
</organism>
<dbReference type="Proteomes" id="UP001293718">
    <property type="component" value="Unassembled WGS sequence"/>
</dbReference>
<keyword evidence="2" id="KW-1185">Reference proteome</keyword>
<dbReference type="Pfam" id="PF05402">
    <property type="entry name" value="PqqD"/>
    <property type="match status" value="1"/>
</dbReference>
<dbReference type="EMBL" id="JAXOJX010000113">
    <property type="protein sequence ID" value="MDZ5461424.1"/>
    <property type="molecule type" value="Genomic_DNA"/>
</dbReference>
<sequence length="100" mass="10975">MSHAYAPSTGMIVRDVDSEVLILDTVSNHIHQLNETASIVWRLQREGCTAPDIAAALAQDFAIDESRALADVHDVLQRLASLNLLTGDERSVFHHPGKEC</sequence>
<evidence type="ECO:0000313" key="1">
    <source>
        <dbReference type="EMBL" id="MDZ5461424.1"/>
    </source>
</evidence>
<accession>A0ABU5IRB0</accession>
<proteinExistence type="predicted"/>
<dbReference type="Gene3D" id="1.10.10.1150">
    <property type="entry name" value="Coenzyme PQQ synthesis protein D (PqqD)"/>
    <property type="match status" value="1"/>
</dbReference>
<comment type="caution">
    <text evidence="1">The sequence shown here is derived from an EMBL/GenBank/DDBJ whole genome shotgun (WGS) entry which is preliminary data.</text>
</comment>
<protein>
    <submittedName>
        <fullName evidence="1">PqqD family protein</fullName>
    </submittedName>
</protein>
<name>A0ABU5IRB0_9BURK</name>
<gene>
    <name evidence="1" type="ORF">SM757_33095</name>
</gene>
<evidence type="ECO:0000313" key="2">
    <source>
        <dbReference type="Proteomes" id="UP001293718"/>
    </source>
</evidence>
<reference evidence="1 2" key="1">
    <citation type="submission" date="2023-11" db="EMBL/GenBank/DDBJ databases">
        <title>Draft genome of Azohydromonas lata strain H1 (DSM1123), a polyhydroxyalkanoate producer.</title>
        <authorList>
            <person name="Traversa D."/>
            <person name="D'Addabbo P."/>
            <person name="Pazzani C."/>
            <person name="Manzari C."/>
            <person name="Chiara M."/>
            <person name="Scrascia M."/>
        </authorList>
    </citation>
    <scope>NUCLEOTIDE SEQUENCE [LARGE SCALE GENOMIC DNA]</scope>
    <source>
        <strain evidence="1 2">H1</strain>
    </source>
</reference>
<dbReference type="InterPro" id="IPR008792">
    <property type="entry name" value="PQQD"/>
</dbReference>
<dbReference type="RefSeq" id="WP_084267493.1">
    <property type="nucleotide sequence ID" value="NZ_JAXOJX010000113.1"/>
</dbReference>
<dbReference type="InterPro" id="IPR041881">
    <property type="entry name" value="PqqD_sf"/>
</dbReference>